<keyword evidence="2" id="KW-1185">Reference proteome</keyword>
<evidence type="ECO:0000313" key="1">
    <source>
        <dbReference type="EMBL" id="KHG03325.1"/>
    </source>
</evidence>
<organism evidence="1 2">
    <name type="scientific">Gossypium arboreum</name>
    <name type="common">Tree cotton</name>
    <name type="synonym">Gossypium nanking</name>
    <dbReference type="NCBI Taxonomy" id="29729"/>
    <lineage>
        <taxon>Eukaryota</taxon>
        <taxon>Viridiplantae</taxon>
        <taxon>Streptophyta</taxon>
        <taxon>Embryophyta</taxon>
        <taxon>Tracheophyta</taxon>
        <taxon>Spermatophyta</taxon>
        <taxon>Magnoliopsida</taxon>
        <taxon>eudicotyledons</taxon>
        <taxon>Gunneridae</taxon>
        <taxon>Pentapetalae</taxon>
        <taxon>rosids</taxon>
        <taxon>malvids</taxon>
        <taxon>Malvales</taxon>
        <taxon>Malvaceae</taxon>
        <taxon>Malvoideae</taxon>
        <taxon>Gossypium</taxon>
    </lineage>
</organism>
<evidence type="ECO:0000313" key="2">
    <source>
        <dbReference type="Proteomes" id="UP000032142"/>
    </source>
</evidence>
<protein>
    <submittedName>
        <fullName evidence="1">Uncharacterized protein</fullName>
    </submittedName>
</protein>
<sequence length="25" mass="2927">MYHPMNYSDNLRYTNISISPVARPS</sequence>
<dbReference type="EMBL" id="JRRC01344923">
    <property type="protein sequence ID" value="KHG03325.1"/>
    <property type="molecule type" value="Genomic_DNA"/>
</dbReference>
<accession>A0A0B0MRH9</accession>
<comment type="caution">
    <text evidence="1">The sequence shown here is derived from an EMBL/GenBank/DDBJ whole genome shotgun (WGS) entry which is preliminary data.</text>
</comment>
<name>A0A0B0MRH9_GOSAR</name>
<proteinExistence type="predicted"/>
<reference evidence="2" key="1">
    <citation type="submission" date="2014-09" db="EMBL/GenBank/DDBJ databases">
        <authorList>
            <person name="Mudge J."/>
            <person name="Ramaraj T."/>
            <person name="Lindquist I.E."/>
            <person name="Bharti A.K."/>
            <person name="Sundararajan A."/>
            <person name="Cameron C.T."/>
            <person name="Woodward J.E."/>
            <person name="May G.D."/>
            <person name="Brubaker C."/>
            <person name="Broadhvest J."/>
            <person name="Wilkins T.A."/>
        </authorList>
    </citation>
    <scope>NUCLEOTIDE SEQUENCE</scope>
    <source>
        <strain evidence="2">cv. AKA8401</strain>
    </source>
</reference>
<dbReference type="Proteomes" id="UP000032142">
    <property type="component" value="Unassembled WGS sequence"/>
</dbReference>
<gene>
    <name evidence="1" type="ORF">F383_26735</name>
</gene>
<dbReference type="AlphaFoldDB" id="A0A0B0MRH9"/>